<evidence type="ECO:0000256" key="13">
    <source>
        <dbReference type="RuleBase" id="RU003555"/>
    </source>
</evidence>
<keyword evidence="10 11" id="KW-0234">DNA repair</keyword>
<evidence type="ECO:0000256" key="8">
    <source>
        <dbReference type="ARBA" id="ARBA00023016"/>
    </source>
</evidence>
<comment type="similarity">
    <text evidence="11 13">Belongs to the RecA family. RadA subfamily.</text>
</comment>
<protein>
    <recommendedName>
        <fullName evidence="11 12">DNA repair protein RadA</fullName>
    </recommendedName>
</protein>
<dbReference type="FunFam" id="3.40.50.300:FF:000050">
    <property type="entry name" value="DNA repair protein RadA"/>
    <property type="match status" value="1"/>
</dbReference>
<dbReference type="GO" id="GO:0008270">
    <property type="term" value="F:zinc ion binding"/>
    <property type="evidence" value="ECO:0007669"/>
    <property type="project" value="UniProtKB-KW"/>
</dbReference>
<dbReference type="InterPro" id="IPR020588">
    <property type="entry name" value="RecA_ATP-bd"/>
</dbReference>
<evidence type="ECO:0000256" key="7">
    <source>
        <dbReference type="ARBA" id="ARBA00022840"/>
    </source>
</evidence>
<dbReference type="SMART" id="SM00382">
    <property type="entry name" value="AAA"/>
    <property type="match status" value="1"/>
</dbReference>
<comment type="function">
    <text evidence="13">DNA-dependent ATPase involved in processing of recombination intermediates, plays a role in repairing DNA breaks. Stimulates the branch migration of RecA-mediated strand transfer reactions, allowing the 3' invading strand to extend heteroduplex DNA faster. Binds ssDNA in the presence of ADP but not other nucleotides, has ATPase activity that is stimulated by ssDNA and various branched DNA structures, but inhibited by SSB. Does not have RecA's homology-searching function.</text>
</comment>
<dbReference type="PROSITE" id="PS50162">
    <property type="entry name" value="RECA_2"/>
    <property type="match status" value="1"/>
</dbReference>
<keyword evidence="4 13" id="KW-0863">Zinc-finger</keyword>
<dbReference type="GO" id="GO:0005829">
    <property type="term" value="C:cytosol"/>
    <property type="evidence" value="ECO:0007669"/>
    <property type="project" value="TreeGrafter"/>
</dbReference>
<sequence length="460" mass="50559">MAKSKAKTVYICQQCGASSPKWQGRCPACGAWNTYVEEVIQKETQTPVWRSSQRKEKVATRPLPLQEIEYQQEYRTGTQDAELNRVLGGGIMPGSLVLIGGEPGIGKSTLMLQIAVSLSQKVLYVSGEESSQQIKMRAERLTASGKSASCYILCETSLPSIFKQIEELQPDIVIIDSIQTLQSAQIESVAGSVSQVRECTGELMKFAKESNTPVFLIGHITKEGSIAGPKVLEHMVDTVLQFEGDRHLAYRILRTIKNRFGSTSELGIYEMQDTGLRQVTNPSEILISQREGELSGITIGATMEGNRPLLIEIQSLVSSATYGTPQRSSTGYDAKRLNMLLAVLEKRVGYRLGTQDVFLNIAGGLKVEDPAIDLAVCASLVSSFLDVPISNRICFAAEVGLGGEIRAVNRVENRISEAEKLGFEEIFISKFNVKGLDQKKFKIRINSVGKLESMIDHLMK</sequence>
<evidence type="ECO:0000256" key="2">
    <source>
        <dbReference type="ARBA" id="ARBA00022741"/>
    </source>
</evidence>
<dbReference type="InterPro" id="IPR004504">
    <property type="entry name" value="DNA_repair_RadA"/>
</dbReference>
<feature type="short sequence motif" description="RadA KNRFG motif" evidence="11">
    <location>
        <begin position="257"/>
        <end position="261"/>
    </location>
</feature>
<evidence type="ECO:0000256" key="11">
    <source>
        <dbReference type="HAMAP-Rule" id="MF_01498"/>
    </source>
</evidence>
<evidence type="ECO:0000256" key="5">
    <source>
        <dbReference type="ARBA" id="ARBA00022801"/>
    </source>
</evidence>
<feature type="region of interest" description="Lon-protease-like" evidence="11">
    <location>
        <begin position="356"/>
        <end position="460"/>
    </location>
</feature>
<organism evidence="15">
    <name type="scientific">Roseihalotalea indica</name>
    <dbReference type="NCBI Taxonomy" id="2867963"/>
    <lineage>
        <taxon>Bacteria</taxon>
        <taxon>Pseudomonadati</taxon>
        <taxon>Bacteroidota</taxon>
        <taxon>Cytophagia</taxon>
        <taxon>Cytophagales</taxon>
        <taxon>Catalimonadaceae</taxon>
        <taxon>Roseihalotalea</taxon>
    </lineage>
</organism>
<evidence type="ECO:0000313" key="15">
    <source>
        <dbReference type="EMBL" id="WKN39289.1"/>
    </source>
</evidence>
<keyword evidence="7 11" id="KW-0067">ATP-binding</keyword>
<evidence type="ECO:0000256" key="6">
    <source>
        <dbReference type="ARBA" id="ARBA00022833"/>
    </source>
</evidence>
<dbReference type="InterPro" id="IPR003593">
    <property type="entry name" value="AAA+_ATPase"/>
</dbReference>
<dbReference type="SUPFAM" id="SSF52540">
    <property type="entry name" value="P-loop containing nucleoside triphosphate hydrolases"/>
    <property type="match status" value="1"/>
</dbReference>
<keyword evidence="6 13" id="KW-0862">Zinc</keyword>
<dbReference type="Pfam" id="PF18073">
    <property type="entry name" value="Zn_ribbon_LapB"/>
    <property type="match status" value="1"/>
</dbReference>
<proteinExistence type="inferred from homology"/>
<dbReference type="GO" id="GO:0005524">
    <property type="term" value="F:ATP binding"/>
    <property type="evidence" value="ECO:0007669"/>
    <property type="project" value="UniProtKB-UniRule"/>
</dbReference>
<dbReference type="GO" id="GO:0000725">
    <property type="term" value="P:recombinational repair"/>
    <property type="evidence" value="ECO:0007669"/>
    <property type="project" value="UniProtKB-UniRule"/>
</dbReference>
<dbReference type="Gene3D" id="3.30.230.10">
    <property type="match status" value="1"/>
</dbReference>
<dbReference type="SUPFAM" id="SSF54211">
    <property type="entry name" value="Ribosomal protein S5 domain 2-like"/>
    <property type="match status" value="1"/>
</dbReference>
<dbReference type="NCBIfam" id="TIGR00416">
    <property type="entry name" value="sms"/>
    <property type="match status" value="1"/>
</dbReference>
<dbReference type="InterPro" id="IPR014721">
    <property type="entry name" value="Ribsml_uS5_D2-typ_fold_subgr"/>
</dbReference>
<dbReference type="InterPro" id="IPR027417">
    <property type="entry name" value="P-loop_NTPase"/>
</dbReference>
<evidence type="ECO:0000256" key="10">
    <source>
        <dbReference type="ARBA" id="ARBA00023204"/>
    </source>
</evidence>
<dbReference type="GO" id="GO:0016787">
    <property type="term" value="F:hydrolase activity"/>
    <property type="evidence" value="ECO:0007669"/>
    <property type="project" value="UniProtKB-KW"/>
</dbReference>
<feature type="domain" description="RecA family profile 1" evidence="14">
    <location>
        <begin position="72"/>
        <end position="220"/>
    </location>
</feature>
<dbReference type="PANTHER" id="PTHR32472:SF10">
    <property type="entry name" value="DNA REPAIR PROTEIN RADA-LIKE PROTEIN"/>
    <property type="match status" value="1"/>
</dbReference>
<keyword evidence="3 11" id="KW-0227">DNA damage</keyword>
<dbReference type="InterPro" id="IPR020568">
    <property type="entry name" value="Ribosomal_Su5_D2-typ_SF"/>
</dbReference>
<dbReference type="CDD" id="cd01121">
    <property type="entry name" value="RadA_SMS_N"/>
    <property type="match status" value="1"/>
</dbReference>
<name>A0AA49GSM4_9BACT</name>
<comment type="function">
    <text evidence="11">Plays a role in repairing double-strand DNA breaks, probably involving stabilizing or processing branched DNA or blocked replication forks.</text>
</comment>
<evidence type="ECO:0000256" key="3">
    <source>
        <dbReference type="ARBA" id="ARBA00022763"/>
    </source>
</evidence>
<reference evidence="15" key="1">
    <citation type="journal article" date="2023" name="Comput. Struct. Biotechnol. J.">
        <title>Discovery of a novel marine Bacteroidetes with a rich repertoire of carbohydrate-active enzymes.</title>
        <authorList>
            <person name="Chen B."/>
            <person name="Liu G."/>
            <person name="Chen Q."/>
            <person name="Wang H."/>
            <person name="Liu L."/>
            <person name="Tang K."/>
        </authorList>
    </citation>
    <scope>NUCLEOTIDE SEQUENCE</scope>
    <source>
        <strain evidence="15">TK19036</strain>
    </source>
</reference>
<gene>
    <name evidence="11 15" type="primary">radA</name>
    <name evidence="15" type="ORF">K4G66_11370</name>
</gene>
<keyword evidence="9 11" id="KW-0238">DNA-binding</keyword>
<dbReference type="GO" id="GO:0003684">
    <property type="term" value="F:damaged DNA binding"/>
    <property type="evidence" value="ECO:0007669"/>
    <property type="project" value="InterPro"/>
</dbReference>
<dbReference type="AlphaFoldDB" id="A0AA49GSM4"/>
<keyword evidence="8 11" id="KW-0346">Stress response</keyword>
<evidence type="ECO:0000256" key="9">
    <source>
        <dbReference type="ARBA" id="ARBA00023125"/>
    </source>
</evidence>
<evidence type="ECO:0000256" key="4">
    <source>
        <dbReference type="ARBA" id="ARBA00022771"/>
    </source>
</evidence>
<comment type="domain">
    <text evidence="11">The middle region has homology to RecA with ATPase motifs including the RadA KNRFG motif, while the C-terminus is homologous to Lon protease.</text>
</comment>
<dbReference type="PANTHER" id="PTHR32472">
    <property type="entry name" value="DNA REPAIR PROTEIN RADA"/>
    <property type="match status" value="1"/>
</dbReference>
<evidence type="ECO:0000259" key="14">
    <source>
        <dbReference type="PROSITE" id="PS50162"/>
    </source>
</evidence>
<dbReference type="EMBL" id="CP120682">
    <property type="protein sequence ID" value="WKN39289.1"/>
    <property type="molecule type" value="Genomic_DNA"/>
</dbReference>
<dbReference type="PRINTS" id="PR01874">
    <property type="entry name" value="DNAREPAIRADA"/>
</dbReference>
<reference evidence="15" key="2">
    <citation type="journal article" date="2024" name="Antonie Van Leeuwenhoek">
        <title>Roseihalotalea indica gen. nov., sp. nov., a halophilic Bacteroidetes from mesopelagic Southwest Indian Ocean with higher carbohydrate metabolic potential.</title>
        <authorList>
            <person name="Chen B."/>
            <person name="Zhang M."/>
            <person name="Lin D."/>
            <person name="Ye J."/>
            <person name="Tang K."/>
        </authorList>
    </citation>
    <scope>NUCLEOTIDE SEQUENCE</scope>
    <source>
        <strain evidence="15">TK19036</strain>
    </source>
</reference>
<dbReference type="InterPro" id="IPR041166">
    <property type="entry name" value="Rubredoxin_2"/>
</dbReference>
<dbReference type="Gene3D" id="3.40.50.300">
    <property type="entry name" value="P-loop containing nucleotide triphosphate hydrolases"/>
    <property type="match status" value="1"/>
</dbReference>
<evidence type="ECO:0000256" key="12">
    <source>
        <dbReference type="NCBIfam" id="TIGR00416"/>
    </source>
</evidence>
<keyword evidence="1 11" id="KW-0479">Metal-binding</keyword>
<dbReference type="HAMAP" id="MF_01498">
    <property type="entry name" value="RadA_bact"/>
    <property type="match status" value="1"/>
</dbReference>
<feature type="binding site" evidence="11">
    <location>
        <begin position="101"/>
        <end position="108"/>
    </location>
    <ligand>
        <name>ATP</name>
        <dbReference type="ChEBI" id="CHEBI:30616"/>
    </ligand>
</feature>
<evidence type="ECO:0000256" key="1">
    <source>
        <dbReference type="ARBA" id="ARBA00022723"/>
    </source>
</evidence>
<dbReference type="GO" id="GO:0140664">
    <property type="term" value="F:ATP-dependent DNA damage sensor activity"/>
    <property type="evidence" value="ECO:0007669"/>
    <property type="project" value="InterPro"/>
</dbReference>
<dbReference type="Pfam" id="PF13481">
    <property type="entry name" value="AAA_25"/>
    <property type="match status" value="1"/>
</dbReference>
<accession>A0AA49GSM4</accession>
<keyword evidence="5" id="KW-0378">Hydrolase</keyword>
<keyword evidence="2 11" id="KW-0547">Nucleotide-binding</keyword>
<dbReference type="Pfam" id="PF13541">
    <property type="entry name" value="ChlI"/>
    <property type="match status" value="1"/>
</dbReference>